<dbReference type="Proteomes" id="UP000821866">
    <property type="component" value="Chromosome 4"/>
</dbReference>
<proteinExistence type="predicted"/>
<dbReference type="AlphaFoldDB" id="A0A9J6E0M9"/>
<organism evidence="3 4">
    <name type="scientific">Rhipicephalus microplus</name>
    <name type="common">Cattle tick</name>
    <name type="synonym">Boophilus microplus</name>
    <dbReference type="NCBI Taxonomy" id="6941"/>
    <lineage>
        <taxon>Eukaryota</taxon>
        <taxon>Metazoa</taxon>
        <taxon>Ecdysozoa</taxon>
        <taxon>Arthropoda</taxon>
        <taxon>Chelicerata</taxon>
        <taxon>Arachnida</taxon>
        <taxon>Acari</taxon>
        <taxon>Parasitiformes</taxon>
        <taxon>Ixodida</taxon>
        <taxon>Ixodoidea</taxon>
        <taxon>Ixodidae</taxon>
        <taxon>Rhipicephalinae</taxon>
        <taxon>Rhipicephalus</taxon>
        <taxon>Boophilus</taxon>
    </lineage>
</organism>
<reference evidence="3" key="2">
    <citation type="submission" date="2021-09" db="EMBL/GenBank/DDBJ databases">
        <authorList>
            <person name="Jia N."/>
            <person name="Wang J."/>
            <person name="Shi W."/>
            <person name="Du L."/>
            <person name="Sun Y."/>
            <person name="Zhan W."/>
            <person name="Jiang J."/>
            <person name="Wang Q."/>
            <person name="Zhang B."/>
            <person name="Ji P."/>
            <person name="Sakyi L.B."/>
            <person name="Cui X."/>
            <person name="Yuan T."/>
            <person name="Jiang B."/>
            <person name="Yang W."/>
            <person name="Lam T.T.-Y."/>
            <person name="Chang Q."/>
            <person name="Ding S."/>
            <person name="Wang X."/>
            <person name="Zhu J."/>
            <person name="Ruan X."/>
            <person name="Zhao L."/>
            <person name="Wei J."/>
            <person name="Que T."/>
            <person name="Du C."/>
            <person name="Cheng J."/>
            <person name="Dai P."/>
            <person name="Han X."/>
            <person name="Huang E."/>
            <person name="Gao Y."/>
            <person name="Liu J."/>
            <person name="Shao H."/>
            <person name="Ye R."/>
            <person name="Li L."/>
            <person name="Wei W."/>
            <person name="Wang X."/>
            <person name="Wang C."/>
            <person name="Huo Q."/>
            <person name="Li W."/>
            <person name="Guo W."/>
            <person name="Chen H."/>
            <person name="Chen S."/>
            <person name="Zhou L."/>
            <person name="Zhou L."/>
            <person name="Ni X."/>
            <person name="Tian J."/>
            <person name="Zhou Y."/>
            <person name="Sheng Y."/>
            <person name="Liu T."/>
            <person name="Pan Y."/>
            <person name="Xia L."/>
            <person name="Li J."/>
            <person name="Zhao F."/>
            <person name="Cao W."/>
        </authorList>
    </citation>
    <scope>NUCLEOTIDE SEQUENCE</scope>
    <source>
        <strain evidence="3">Rmic-2018</strain>
        <tissue evidence="3">Larvae</tissue>
    </source>
</reference>
<keyword evidence="4" id="KW-1185">Reference proteome</keyword>
<dbReference type="VEuPathDB" id="VectorBase:LOC119167801"/>
<evidence type="ECO:0000313" key="3">
    <source>
        <dbReference type="EMBL" id="KAH8027805.1"/>
    </source>
</evidence>
<feature type="compositionally biased region" description="Polar residues" evidence="2">
    <location>
        <begin position="1"/>
        <end position="12"/>
    </location>
</feature>
<dbReference type="InterPro" id="IPR029018">
    <property type="entry name" value="Hex-like_dom2"/>
</dbReference>
<dbReference type="GO" id="GO:0016787">
    <property type="term" value="F:hydrolase activity"/>
    <property type="evidence" value="ECO:0007669"/>
    <property type="project" value="UniProtKB-KW"/>
</dbReference>
<accession>A0A9J6E0M9</accession>
<comment type="caution">
    <text evidence="3">The sequence shown here is derived from an EMBL/GenBank/DDBJ whole genome shotgun (WGS) entry which is preliminary data.</text>
</comment>
<protein>
    <submittedName>
        <fullName evidence="3">Uncharacterized protein</fullName>
    </submittedName>
</protein>
<name>A0A9J6E0M9_RHIMP</name>
<keyword evidence="1" id="KW-0378">Hydrolase</keyword>
<reference evidence="3" key="1">
    <citation type="journal article" date="2020" name="Cell">
        <title>Large-Scale Comparative Analyses of Tick Genomes Elucidate Their Genetic Diversity and Vector Capacities.</title>
        <authorList>
            <consortium name="Tick Genome and Microbiome Consortium (TIGMIC)"/>
            <person name="Jia N."/>
            <person name="Wang J."/>
            <person name="Shi W."/>
            <person name="Du L."/>
            <person name="Sun Y."/>
            <person name="Zhan W."/>
            <person name="Jiang J.F."/>
            <person name="Wang Q."/>
            <person name="Zhang B."/>
            <person name="Ji P."/>
            <person name="Bell-Sakyi L."/>
            <person name="Cui X.M."/>
            <person name="Yuan T.T."/>
            <person name="Jiang B.G."/>
            <person name="Yang W.F."/>
            <person name="Lam T.T."/>
            <person name="Chang Q.C."/>
            <person name="Ding S.J."/>
            <person name="Wang X.J."/>
            <person name="Zhu J.G."/>
            <person name="Ruan X.D."/>
            <person name="Zhao L."/>
            <person name="Wei J.T."/>
            <person name="Ye R.Z."/>
            <person name="Que T.C."/>
            <person name="Du C.H."/>
            <person name="Zhou Y.H."/>
            <person name="Cheng J.X."/>
            <person name="Dai P.F."/>
            <person name="Guo W.B."/>
            <person name="Han X.H."/>
            <person name="Huang E.J."/>
            <person name="Li L.F."/>
            <person name="Wei W."/>
            <person name="Gao Y.C."/>
            <person name="Liu J.Z."/>
            <person name="Shao H.Z."/>
            <person name="Wang X."/>
            <person name="Wang C.C."/>
            <person name="Yang T.C."/>
            <person name="Huo Q.B."/>
            <person name="Li W."/>
            <person name="Chen H.Y."/>
            <person name="Chen S.E."/>
            <person name="Zhou L.G."/>
            <person name="Ni X.B."/>
            <person name="Tian J.H."/>
            <person name="Sheng Y."/>
            <person name="Liu T."/>
            <person name="Pan Y.S."/>
            <person name="Xia L.Y."/>
            <person name="Li J."/>
            <person name="Zhao F."/>
            <person name="Cao W.C."/>
        </authorList>
    </citation>
    <scope>NUCLEOTIDE SEQUENCE</scope>
    <source>
        <strain evidence="3">Rmic-2018</strain>
    </source>
</reference>
<dbReference type="Gene3D" id="3.30.379.10">
    <property type="entry name" value="Chitobiase/beta-hexosaminidase domain 2-like"/>
    <property type="match status" value="1"/>
</dbReference>
<sequence>MGSSDTAQQNTFEPPKLRNLSLSRLQKPKQHQQSPNKAFFDEVSPSRGEAWPRPMNQTTSDHLILLNPNTFDFVFAGPSGGCDIAHRALKRYRHKLLFRGCAAPRGFDGGQRRVPPRSAVDGVPVAVLNSLLVRLNGPCERIPHHDMDESYCSPGQPIARNYLSSAGANIPQAIWLFLSSD</sequence>
<feature type="region of interest" description="Disordered" evidence="2">
    <location>
        <begin position="1"/>
        <end position="56"/>
    </location>
</feature>
<evidence type="ECO:0000256" key="1">
    <source>
        <dbReference type="ARBA" id="ARBA00022801"/>
    </source>
</evidence>
<gene>
    <name evidence="3" type="ORF">HPB51_010451</name>
</gene>
<evidence type="ECO:0000313" key="4">
    <source>
        <dbReference type="Proteomes" id="UP000821866"/>
    </source>
</evidence>
<dbReference type="SUPFAM" id="SSF55545">
    <property type="entry name" value="beta-N-acetylhexosaminidase-like domain"/>
    <property type="match status" value="1"/>
</dbReference>
<dbReference type="EMBL" id="JABSTU010000006">
    <property type="protein sequence ID" value="KAH8027805.1"/>
    <property type="molecule type" value="Genomic_DNA"/>
</dbReference>
<evidence type="ECO:0000256" key="2">
    <source>
        <dbReference type="SAM" id="MobiDB-lite"/>
    </source>
</evidence>